<keyword evidence="2" id="KW-1185">Reference proteome</keyword>
<gene>
    <name evidence="1" type="ORF">BKA23_1939</name>
</gene>
<comment type="caution">
    <text evidence="1">The sequence shown here is derived from an EMBL/GenBank/DDBJ whole genome shotgun (WGS) entry which is preliminary data.</text>
</comment>
<dbReference type="SUPFAM" id="SSF102405">
    <property type="entry name" value="MCP/YpsA-like"/>
    <property type="match status" value="1"/>
</dbReference>
<name>A0A561EBX9_9MICO</name>
<dbReference type="Pfam" id="PF18306">
    <property type="entry name" value="LDcluster4"/>
    <property type="match status" value="1"/>
</dbReference>
<dbReference type="OrthoDB" id="9807160at2"/>
<proteinExistence type="predicted"/>
<dbReference type="PANTHER" id="PTHR43393">
    <property type="entry name" value="CYTOKININ RIBOSIDE 5'-MONOPHOSPHATE PHOSPHORIBOHYDROLASE"/>
    <property type="match status" value="1"/>
</dbReference>
<dbReference type="RefSeq" id="WP_145227524.1">
    <property type="nucleotide sequence ID" value="NZ_VIVQ01000001.1"/>
</dbReference>
<reference evidence="1 2" key="1">
    <citation type="submission" date="2019-06" db="EMBL/GenBank/DDBJ databases">
        <title>Sequencing the genomes of 1000 actinobacteria strains.</title>
        <authorList>
            <person name="Klenk H.-P."/>
        </authorList>
    </citation>
    <scope>NUCLEOTIDE SEQUENCE [LARGE SCALE GENOMIC DNA]</scope>
    <source>
        <strain evidence="1 2">DSM 19560</strain>
    </source>
</reference>
<dbReference type="PANTHER" id="PTHR43393:SF3">
    <property type="entry name" value="LYSINE DECARBOXYLASE-LIKE PROTEIN"/>
    <property type="match status" value="1"/>
</dbReference>
<evidence type="ECO:0000313" key="2">
    <source>
        <dbReference type="Proteomes" id="UP000318297"/>
    </source>
</evidence>
<dbReference type="Gene3D" id="3.40.50.450">
    <property type="match status" value="1"/>
</dbReference>
<dbReference type="AlphaFoldDB" id="A0A561EBX9"/>
<dbReference type="GO" id="GO:0005829">
    <property type="term" value="C:cytosol"/>
    <property type="evidence" value="ECO:0007669"/>
    <property type="project" value="TreeGrafter"/>
</dbReference>
<dbReference type="InterPro" id="IPR052341">
    <property type="entry name" value="LOG_family_nucleotidases"/>
</dbReference>
<sequence>MAAIEVETLEQLLRLLASGTPLRGARLQDLDLTGLDPALLEHADVDKMVVLGCELPQQLDEQLRVRGALVFPREDRVPFDPWRAGLYTARELYADPTGEGYSGSRDARTYRWSLDPRTRSDVYATLLQAIHDDSIADALAELVDGRRVVGVMGGHALDRGTAGYADAAHLGHTLAADGAIVATGGGPGAMEAANLGALFEDATALAAALDELAGVPSFRPSVDAWATIAFGIRDRLAQAQRPDAPSLGVPTWFYGHEPPNVFAAHIAKYFSNALREDALLAICTAGIVVLPGAAGTVQEIFQAATRLFYATESDGPLPPLVLVDERHWQQAIPAWEPLRSLAEGRPMQSAIHLVGTVDEAAAIIAAG</sequence>
<accession>A0A561EBX9</accession>
<protein>
    <submittedName>
        <fullName evidence="1">Putative Rossmann-fold nucleotide-binding protein</fullName>
    </submittedName>
</protein>
<dbReference type="EMBL" id="VIVQ01000001">
    <property type="protein sequence ID" value="TWE13110.1"/>
    <property type="molecule type" value="Genomic_DNA"/>
</dbReference>
<dbReference type="Proteomes" id="UP000318297">
    <property type="component" value="Unassembled WGS sequence"/>
</dbReference>
<dbReference type="InterPro" id="IPR041164">
    <property type="entry name" value="LDcluster4"/>
</dbReference>
<evidence type="ECO:0000313" key="1">
    <source>
        <dbReference type="EMBL" id="TWE13110.1"/>
    </source>
</evidence>
<organism evidence="1 2">
    <name type="scientific">Rudaeicoccus suwonensis</name>
    <dbReference type="NCBI Taxonomy" id="657409"/>
    <lineage>
        <taxon>Bacteria</taxon>
        <taxon>Bacillati</taxon>
        <taxon>Actinomycetota</taxon>
        <taxon>Actinomycetes</taxon>
        <taxon>Micrococcales</taxon>
        <taxon>Dermacoccaceae</taxon>
        <taxon>Rudaeicoccus</taxon>
    </lineage>
</organism>